<evidence type="ECO:0000256" key="4">
    <source>
        <dbReference type="ARBA" id="ARBA00022741"/>
    </source>
</evidence>
<sequence>MGLRRSRSHSRDRHDKDRRRSRSRDRYKRDRHRSRSRERERDRARTRSRERDHDSGRHRSSERDSFHKDRDHNREKERHKDKSDKRRSPPTEPPTKKRATDVDSERKEEEEEIEQPKAHKKEPLSLDELLAKKKAEEAARSKPVFLTKEQRAAEALKRRQQEVEELKRKREEERLKRQEFARDVNVESRREETRTRDRDRERKEALEEKEICKDKEREGEAIRERYLGLMKKKRRVRRLNDRKFVFDWDASEDTSTDYNNLYKERHQVQFFGRGHVAGIDIKAQKRDQSKFYGELLEKRRTDAEKEQEKVRLKKVKKREDKQKWDDRHWTEKNADEMTERDWRIFREDYNITIKGGRIPDPIRNWKESKIPDEILDIIYKVEYKEPTPIQRQAIPIGLQNRDIIGVAETGSGKTLAFLIPLLVWIQSLPKIERDEDADQGPYAIIMAPTRELAQQIEEETNKFGGPLNIRTVCVVGGLSREEQGFRLRLGCEIVIATPGRLIDVLENRYLVLNQCTYIVLDEADRMIDMGFEPDVQKILEFMPVTNLKPDTEDAEDETKLLANYYSKKKYRQTVMFTATMPPAVERLARTYLRRPAVVYIGSIGRPTERTEQIVYMVTEQDKRRKLMELLNRGVEPPVIIFVNQKKGADVLAKGLEKLGYNACTLHGGKGQEQREYALSSLKGGTKDILVATDVAGRGIDIKDVSMVINYDMAKSIEDYTHRIGRTGRAGKTGVAISFCTKEDSYLFYDLKQTILSSPVSTCPPELLNHPDAQHKPGTILVPKKRREEKIFA</sequence>
<evidence type="ECO:0000259" key="21">
    <source>
        <dbReference type="PROSITE" id="PS51195"/>
    </source>
</evidence>
<feature type="domain" description="Helicase ATP-binding" evidence="19">
    <location>
        <begin position="394"/>
        <end position="598"/>
    </location>
</feature>
<keyword evidence="8" id="KW-0508">mRNA splicing</keyword>
<dbReference type="Pfam" id="PF25430">
    <property type="entry name" value="DDX23"/>
    <property type="match status" value="1"/>
</dbReference>
<dbReference type="GO" id="GO:0016787">
    <property type="term" value="F:hydrolase activity"/>
    <property type="evidence" value="ECO:0007669"/>
    <property type="project" value="UniProtKB-KW"/>
</dbReference>
<feature type="short sequence motif" description="Q motif" evidence="16">
    <location>
        <begin position="363"/>
        <end position="391"/>
    </location>
</feature>
<evidence type="ECO:0000256" key="5">
    <source>
        <dbReference type="ARBA" id="ARBA00022801"/>
    </source>
</evidence>
<dbReference type="CDD" id="cd17945">
    <property type="entry name" value="DEADc_DDX23"/>
    <property type="match status" value="1"/>
</dbReference>
<dbReference type="InterPro" id="IPR027417">
    <property type="entry name" value="P-loop_NTPase"/>
</dbReference>
<dbReference type="PROSITE" id="PS00039">
    <property type="entry name" value="DEAD_ATP_HELICASE"/>
    <property type="match status" value="1"/>
</dbReference>
<evidence type="ECO:0000256" key="15">
    <source>
        <dbReference type="ARBA" id="ARBA00075448"/>
    </source>
</evidence>
<dbReference type="SMART" id="SM00490">
    <property type="entry name" value="HELICc"/>
    <property type="match status" value="1"/>
</dbReference>
<feature type="domain" description="DEAD-box RNA helicase Q" evidence="21">
    <location>
        <begin position="363"/>
        <end position="391"/>
    </location>
</feature>
<evidence type="ECO:0000256" key="7">
    <source>
        <dbReference type="ARBA" id="ARBA00022840"/>
    </source>
</evidence>
<dbReference type="Gene3D" id="3.40.50.300">
    <property type="entry name" value="P-loop containing nucleotide triphosphate hydrolases"/>
    <property type="match status" value="2"/>
</dbReference>
<dbReference type="InterPro" id="IPR011545">
    <property type="entry name" value="DEAD/DEAH_box_helicase_dom"/>
</dbReference>
<evidence type="ECO:0000256" key="18">
    <source>
        <dbReference type="SAM" id="MobiDB-lite"/>
    </source>
</evidence>
<dbReference type="Pfam" id="PF00270">
    <property type="entry name" value="DEAD"/>
    <property type="match status" value="1"/>
</dbReference>
<evidence type="ECO:0000256" key="14">
    <source>
        <dbReference type="ARBA" id="ARBA00072905"/>
    </source>
</evidence>
<evidence type="ECO:0000256" key="10">
    <source>
        <dbReference type="ARBA" id="ARBA00037954"/>
    </source>
</evidence>
<keyword evidence="6 17" id="KW-0347">Helicase</keyword>
<dbReference type="PROSITE" id="PS51195">
    <property type="entry name" value="Q_MOTIF"/>
    <property type="match status" value="1"/>
</dbReference>
<comment type="catalytic activity">
    <reaction evidence="11">
        <text>ATP + H2O = ADP + phosphate + H(+)</text>
        <dbReference type="Rhea" id="RHEA:13065"/>
        <dbReference type="ChEBI" id="CHEBI:15377"/>
        <dbReference type="ChEBI" id="CHEBI:15378"/>
        <dbReference type="ChEBI" id="CHEBI:30616"/>
        <dbReference type="ChEBI" id="CHEBI:43474"/>
        <dbReference type="ChEBI" id="CHEBI:456216"/>
        <dbReference type="EC" id="3.6.4.13"/>
    </reaction>
</comment>
<feature type="region of interest" description="Disordered" evidence="18">
    <location>
        <begin position="1"/>
        <end position="129"/>
    </location>
</feature>
<evidence type="ECO:0000256" key="17">
    <source>
        <dbReference type="RuleBase" id="RU000492"/>
    </source>
</evidence>
<comment type="caution">
    <text evidence="22">The sequence shown here is derived from an EMBL/GenBank/DDBJ whole genome shotgun (WGS) entry which is preliminary data.</text>
</comment>
<evidence type="ECO:0000256" key="1">
    <source>
        <dbReference type="ARBA" id="ARBA00004123"/>
    </source>
</evidence>
<evidence type="ECO:0000256" key="8">
    <source>
        <dbReference type="ARBA" id="ARBA00023187"/>
    </source>
</evidence>
<dbReference type="PROSITE" id="PS51194">
    <property type="entry name" value="HELICASE_CTER"/>
    <property type="match status" value="1"/>
</dbReference>
<dbReference type="Proteomes" id="UP001367676">
    <property type="component" value="Unassembled WGS sequence"/>
</dbReference>
<dbReference type="FunFam" id="3.40.50.300:FF:000520">
    <property type="entry name" value="probable ATP-dependent RNA helicase DDX23"/>
    <property type="match status" value="1"/>
</dbReference>
<protein>
    <recommendedName>
        <fullName evidence="14">Probable ATP-dependent RNA helicase DDX23</fullName>
        <ecNumber evidence="2">3.6.4.13</ecNumber>
    </recommendedName>
    <alternativeName>
        <fullName evidence="15">DEAD box protein 23</fullName>
    </alternativeName>
</protein>
<feature type="compositionally biased region" description="Basic and acidic residues" evidence="18">
    <location>
        <begin position="114"/>
        <end position="129"/>
    </location>
</feature>
<dbReference type="GO" id="GO:0005634">
    <property type="term" value="C:nucleus"/>
    <property type="evidence" value="ECO:0007669"/>
    <property type="project" value="UniProtKB-SubCell"/>
</dbReference>
<evidence type="ECO:0000256" key="6">
    <source>
        <dbReference type="ARBA" id="ARBA00022806"/>
    </source>
</evidence>
<comment type="subcellular location">
    <subcellularLocation>
        <location evidence="1">Nucleus</location>
    </subcellularLocation>
</comment>
<dbReference type="GO" id="GO:0000398">
    <property type="term" value="P:mRNA splicing, via spliceosome"/>
    <property type="evidence" value="ECO:0007669"/>
    <property type="project" value="UniProtKB-ARBA"/>
</dbReference>
<comment type="subunit">
    <text evidence="13">The phosphorylated form (by SRPK2) is a component of the U4/U6-U5 tri-snRNP complex composed of the U4, U6 and U5 snRNAs and at least PRPF3, PRPF4, PRPF6, PRPF8, PRPF31, SNRNP200, TXNL4A, WDR57, SNRNP40, DDX23, CD2BP2, PPIH, SNU13, EFTUD2, SART1 and USP39. Identified in the spliceosome C complex. Interacts with ERBB4. Interacts with ERCC6.</text>
</comment>
<dbReference type="InterPro" id="IPR057479">
    <property type="entry name" value="PRP28/DDX23-like_helical"/>
</dbReference>
<dbReference type="SUPFAM" id="SSF52540">
    <property type="entry name" value="P-loop containing nucleoside triphosphate hydrolases"/>
    <property type="match status" value="2"/>
</dbReference>
<proteinExistence type="inferred from homology"/>
<dbReference type="PROSITE" id="PS51192">
    <property type="entry name" value="HELICASE_ATP_BIND_1"/>
    <property type="match status" value="1"/>
</dbReference>
<name>A0AAN9TGB7_9HEMI</name>
<evidence type="ECO:0000256" key="13">
    <source>
        <dbReference type="ARBA" id="ARBA00062365"/>
    </source>
</evidence>
<comment type="function">
    <text evidence="12">Involved in pre-mRNA splicing and its phosphorylated form (by SRPK2) is required for spliceosomal B complex formation. Independently of its spliceosome formation function, required for the suppression of incorrect R-loops formed during transcription; R-loops are composed of a DNA:RNA hybrid and the associated non-template single-stranded DNA.</text>
</comment>
<evidence type="ECO:0000313" key="22">
    <source>
        <dbReference type="EMBL" id="KAK7571943.1"/>
    </source>
</evidence>
<reference evidence="22 23" key="1">
    <citation type="submission" date="2024-03" db="EMBL/GenBank/DDBJ databases">
        <title>Adaptation during the transition from Ophiocordyceps entomopathogen to insect associate is accompanied by gene loss and intensified selection.</title>
        <authorList>
            <person name="Ward C.M."/>
            <person name="Onetto C.A."/>
            <person name="Borneman A.R."/>
        </authorList>
    </citation>
    <scope>NUCLEOTIDE SEQUENCE [LARGE SCALE GENOMIC DNA]</scope>
    <source>
        <strain evidence="22">AWRI1</strain>
        <tissue evidence="22">Single Adult Female</tissue>
    </source>
</reference>
<dbReference type="GO" id="GO:0003676">
    <property type="term" value="F:nucleic acid binding"/>
    <property type="evidence" value="ECO:0007669"/>
    <property type="project" value="InterPro"/>
</dbReference>
<dbReference type="InterPro" id="IPR001650">
    <property type="entry name" value="Helicase_C-like"/>
</dbReference>
<gene>
    <name evidence="22" type="ORF">V9T40_014415</name>
</gene>
<dbReference type="InterPro" id="IPR014014">
    <property type="entry name" value="RNA_helicase_DEAD_Q_motif"/>
</dbReference>
<dbReference type="CDD" id="cd18787">
    <property type="entry name" value="SF2_C_DEAD"/>
    <property type="match status" value="1"/>
</dbReference>
<dbReference type="InterPro" id="IPR014001">
    <property type="entry name" value="Helicase_ATP-bd"/>
</dbReference>
<dbReference type="GO" id="GO:0005524">
    <property type="term" value="F:ATP binding"/>
    <property type="evidence" value="ECO:0007669"/>
    <property type="project" value="UniProtKB-KW"/>
</dbReference>
<comment type="similarity">
    <text evidence="10">Belongs to the DEAD box helicase family. DDX23/PRP28 subfamily.</text>
</comment>
<accession>A0AAN9TGB7</accession>
<evidence type="ECO:0000256" key="16">
    <source>
        <dbReference type="PROSITE-ProRule" id="PRU00552"/>
    </source>
</evidence>
<feature type="compositionally biased region" description="Basic and acidic residues" evidence="18">
    <location>
        <begin position="37"/>
        <end position="107"/>
    </location>
</feature>
<keyword evidence="23" id="KW-1185">Reference proteome</keyword>
<keyword evidence="7 17" id="KW-0067">ATP-binding</keyword>
<evidence type="ECO:0000256" key="9">
    <source>
        <dbReference type="ARBA" id="ARBA00023242"/>
    </source>
</evidence>
<feature type="domain" description="Helicase C-terminal" evidence="20">
    <location>
        <begin position="609"/>
        <end position="770"/>
    </location>
</feature>
<dbReference type="FunFam" id="3.40.50.300:FF:000322">
    <property type="entry name" value="probable ATP-dependent RNA helicase DDX23"/>
    <property type="match status" value="1"/>
</dbReference>
<organism evidence="22 23">
    <name type="scientific">Parthenolecanium corni</name>
    <dbReference type="NCBI Taxonomy" id="536013"/>
    <lineage>
        <taxon>Eukaryota</taxon>
        <taxon>Metazoa</taxon>
        <taxon>Ecdysozoa</taxon>
        <taxon>Arthropoda</taxon>
        <taxon>Hexapoda</taxon>
        <taxon>Insecta</taxon>
        <taxon>Pterygota</taxon>
        <taxon>Neoptera</taxon>
        <taxon>Paraneoptera</taxon>
        <taxon>Hemiptera</taxon>
        <taxon>Sternorrhyncha</taxon>
        <taxon>Coccoidea</taxon>
        <taxon>Coccidae</taxon>
        <taxon>Parthenolecanium</taxon>
    </lineage>
</organism>
<evidence type="ECO:0000259" key="19">
    <source>
        <dbReference type="PROSITE" id="PS51192"/>
    </source>
</evidence>
<dbReference type="Pfam" id="PF00271">
    <property type="entry name" value="Helicase_C"/>
    <property type="match status" value="1"/>
</dbReference>
<feature type="region of interest" description="Disordered" evidence="18">
    <location>
        <begin position="183"/>
        <end position="206"/>
    </location>
</feature>
<dbReference type="PANTHER" id="PTHR47958">
    <property type="entry name" value="ATP-DEPENDENT RNA HELICASE DBP3"/>
    <property type="match status" value="1"/>
</dbReference>
<evidence type="ECO:0000256" key="2">
    <source>
        <dbReference type="ARBA" id="ARBA00012552"/>
    </source>
</evidence>
<evidence type="ECO:0000313" key="23">
    <source>
        <dbReference type="Proteomes" id="UP001367676"/>
    </source>
</evidence>
<dbReference type="GO" id="GO:0003724">
    <property type="term" value="F:RNA helicase activity"/>
    <property type="evidence" value="ECO:0007669"/>
    <property type="project" value="UniProtKB-EC"/>
</dbReference>
<evidence type="ECO:0000256" key="11">
    <source>
        <dbReference type="ARBA" id="ARBA00047984"/>
    </source>
</evidence>
<dbReference type="EMBL" id="JBBCAQ010000038">
    <property type="protein sequence ID" value="KAK7571943.1"/>
    <property type="molecule type" value="Genomic_DNA"/>
</dbReference>
<keyword evidence="3" id="KW-0507">mRNA processing</keyword>
<evidence type="ECO:0000256" key="3">
    <source>
        <dbReference type="ARBA" id="ARBA00022664"/>
    </source>
</evidence>
<feature type="compositionally biased region" description="Basic residues" evidence="18">
    <location>
        <begin position="1"/>
        <end position="36"/>
    </location>
</feature>
<evidence type="ECO:0000259" key="20">
    <source>
        <dbReference type="PROSITE" id="PS51194"/>
    </source>
</evidence>
<evidence type="ECO:0000256" key="12">
    <source>
        <dbReference type="ARBA" id="ARBA00055288"/>
    </source>
</evidence>
<dbReference type="AlphaFoldDB" id="A0AAN9TGB7"/>
<dbReference type="EC" id="3.6.4.13" evidence="2"/>
<dbReference type="GO" id="GO:0010468">
    <property type="term" value="P:regulation of gene expression"/>
    <property type="evidence" value="ECO:0007669"/>
    <property type="project" value="UniProtKB-ARBA"/>
</dbReference>
<keyword evidence="5 17" id="KW-0378">Hydrolase</keyword>
<dbReference type="SMART" id="SM00487">
    <property type="entry name" value="DEXDc"/>
    <property type="match status" value="1"/>
</dbReference>
<keyword evidence="4 17" id="KW-0547">Nucleotide-binding</keyword>
<dbReference type="InterPro" id="IPR000629">
    <property type="entry name" value="RNA-helicase_DEAD-box_CS"/>
</dbReference>
<keyword evidence="9" id="KW-0539">Nucleus</keyword>